<dbReference type="InterPro" id="IPR036412">
    <property type="entry name" value="HAD-like_sf"/>
</dbReference>
<dbReference type="PRINTS" id="PR00413">
    <property type="entry name" value="HADHALOGNASE"/>
</dbReference>
<dbReference type="Gene3D" id="1.20.120.1600">
    <property type="match status" value="1"/>
</dbReference>
<dbReference type="InterPro" id="IPR006439">
    <property type="entry name" value="HAD-SF_hydro_IA"/>
</dbReference>
<dbReference type="Pfam" id="PF00702">
    <property type="entry name" value="Hydrolase"/>
    <property type="match status" value="1"/>
</dbReference>
<dbReference type="NCBIfam" id="TIGR01549">
    <property type="entry name" value="HAD-SF-IA-v1"/>
    <property type="match status" value="1"/>
</dbReference>
<dbReference type="SFLD" id="SFLDG01129">
    <property type="entry name" value="C1.5:_HAD__Beta-PGM__Phosphata"/>
    <property type="match status" value="1"/>
</dbReference>
<keyword evidence="3" id="KW-0460">Magnesium</keyword>
<evidence type="ECO:0000256" key="3">
    <source>
        <dbReference type="ARBA" id="ARBA00022842"/>
    </source>
</evidence>
<evidence type="ECO:0000256" key="2">
    <source>
        <dbReference type="ARBA" id="ARBA00022801"/>
    </source>
</evidence>
<dbReference type="SUPFAM" id="SSF56784">
    <property type="entry name" value="HAD-like"/>
    <property type="match status" value="1"/>
</dbReference>
<dbReference type="InterPro" id="IPR051400">
    <property type="entry name" value="HAD-like_hydrolase"/>
</dbReference>
<gene>
    <name evidence="4" type="ORF">GCM10023322_58360</name>
</gene>
<comment type="caution">
    <text evidence="4">The sequence shown here is derived from an EMBL/GenBank/DDBJ whole genome shotgun (WGS) entry which is preliminary data.</text>
</comment>
<dbReference type="GO" id="GO:0016787">
    <property type="term" value="F:hydrolase activity"/>
    <property type="evidence" value="ECO:0007669"/>
    <property type="project" value="UniProtKB-KW"/>
</dbReference>
<evidence type="ECO:0000313" key="5">
    <source>
        <dbReference type="Proteomes" id="UP001501570"/>
    </source>
</evidence>
<keyword evidence="2 4" id="KW-0378">Hydrolase</keyword>
<dbReference type="SFLD" id="SFLDS00003">
    <property type="entry name" value="Haloacid_Dehalogenase"/>
    <property type="match status" value="1"/>
</dbReference>
<organism evidence="4 5">
    <name type="scientific">Rugosimonospora acidiphila</name>
    <dbReference type="NCBI Taxonomy" id="556531"/>
    <lineage>
        <taxon>Bacteria</taxon>
        <taxon>Bacillati</taxon>
        <taxon>Actinomycetota</taxon>
        <taxon>Actinomycetes</taxon>
        <taxon>Micromonosporales</taxon>
        <taxon>Micromonosporaceae</taxon>
        <taxon>Rugosimonospora</taxon>
    </lineage>
</organism>
<comment type="cofactor">
    <cofactor evidence="1">
        <name>Mg(2+)</name>
        <dbReference type="ChEBI" id="CHEBI:18420"/>
    </cofactor>
</comment>
<dbReference type="Proteomes" id="UP001501570">
    <property type="component" value="Unassembled WGS sequence"/>
</dbReference>
<proteinExistence type="predicted"/>
<protein>
    <submittedName>
        <fullName evidence="4">HAD family hydrolase</fullName>
    </submittedName>
</protein>
<accession>A0ABP9SCV0</accession>
<sequence>MTIRAVLWDVDDTLFDYTGADRVGIRNHLAAEGLTELFPSVDHALRHWRAQTDLHWARFAARDTDFQGQRRARVRGFLGADLDNAEADSWFERYVAHFEAGWALFPDSLAALDWLAGDYRQAVLSNSSLAYQERKLGILGVRQYFEAVLCSAELGASKPEAAAFHGACDALNLDPSEVLYVGNDPDLDAAGAVAAGLVGIWLDRDGVAGRPGLPRITDLGQLPAHLNGVCPPRTVRS</sequence>
<evidence type="ECO:0000313" key="4">
    <source>
        <dbReference type="EMBL" id="GAA5194308.1"/>
    </source>
</evidence>
<dbReference type="InterPro" id="IPR023214">
    <property type="entry name" value="HAD_sf"/>
</dbReference>
<keyword evidence="5" id="KW-1185">Reference proteome</keyword>
<dbReference type="Gene3D" id="3.40.50.1000">
    <property type="entry name" value="HAD superfamily/HAD-like"/>
    <property type="match status" value="1"/>
</dbReference>
<dbReference type="PANTHER" id="PTHR46470:SF4">
    <property type="entry name" value="5-AMINO-6-(5-PHOSPHO-D-RIBITYLAMINO)URACIL PHOSPHATASE YIGB"/>
    <property type="match status" value="1"/>
</dbReference>
<dbReference type="PANTHER" id="PTHR46470">
    <property type="entry name" value="N-ACYLNEURAMINATE-9-PHOSPHATASE"/>
    <property type="match status" value="1"/>
</dbReference>
<evidence type="ECO:0000256" key="1">
    <source>
        <dbReference type="ARBA" id="ARBA00001946"/>
    </source>
</evidence>
<dbReference type="EMBL" id="BAABJQ010000021">
    <property type="protein sequence ID" value="GAA5194308.1"/>
    <property type="molecule type" value="Genomic_DNA"/>
</dbReference>
<reference evidence="5" key="1">
    <citation type="journal article" date="2019" name="Int. J. Syst. Evol. Microbiol.">
        <title>The Global Catalogue of Microorganisms (GCM) 10K type strain sequencing project: providing services to taxonomists for standard genome sequencing and annotation.</title>
        <authorList>
            <consortium name="The Broad Institute Genomics Platform"/>
            <consortium name="The Broad Institute Genome Sequencing Center for Infectious Disease"/>
            <person name="Wu L."/>
            <person name="Ma J."/>
        </authorList>
    </citation>
    <scope>NUCLEOTIDE SEQUENCE [LARGE SCALE GENOMIC DNA]</scope>
    <source>
        <strain evidence="5">JCM 18304</strain>
    </source>
</reference>
<name>A0ABP9SCV0_9ACTN</name>
<dbReference type="RefSeq" id="WP_345634989.1">
    <property type="nucleotide sequence ID" value="NZ_BAABJQ010000021.1"/>
</dbReference>